<dbReference type="PANTHER" id="PTHR10357">
    <property type="entry name" value="ALPHA-AMYLASE FAMILY MEMBER"/>
    <property type="match status" value="1"/>
</dbReference>
<feature type="binding site" evidence="14">
    <location>
        <position position="205"/>
    </location>
    <ligand>
        <name>substrate</name>
    </ligand>
</feature>
<evidence type="ECO:0000256" key="1">
    <source>
        <dbReference type="ARBA" id="ARBA00000548"/>
    </source>
</evidence>
<organism evidence="19 20">
    <name type="scientific">Tuber aestivum</name>
    <name type="common">summer truffle</name>
    <dbReference type="NCBI Taxonomy" id="59557"/>
    <lineage>
        <taxon>Eukaryota</taxon>
        <taxon>Fungi</taxon>
        <taxon>Dikarya</taxon>
        <taxon>Ascomycota</taxon>
        <taxon>Pezizomycotina</taxon>
        <taxon>Pezizomycetes</taxon>
        <taxon>Pezizales</taxon>
        <taxon>Tuberaceae</taxon>
        <taxon>Tuber</taxon>
    </lineage>
</organism>
<evidence type="ECO:0000256" key="3">
    <source>
        <dbReference type="ARBA" id="ARBA00008061"/>
    </source>
</evidence>
<feature type="binding site" evidence="12">
    <location>
        <position position="132"/>
    </location>
    <ligand>
        <name>Ca(2+)</name>
        <dbReference type="ChEBI" id="CHEBI:29108"/>
        <label>1</label>
    </ligand>
</feature>
<evidence type="ECO:0000256" key="13">
    <source>
        <dbReference type="PIRSR" id="PIRSR001024-4"/>
    </source>
</evidence>
<evidence type="ECO:0000256" key="9">
    <source>
        <dbReference type="ARBA" id="ARBA00023295"/>
    </source>
</evidence>
<evidence type="ECO:0000256" key="5">
    <source>
        <dbReference type="ARBA" id="ARBA00022723"/>
    </source>
</evidence>
<accession>A0A292Q4L4</accession>
<keyword evidence="7 12" id="KW-0106">Calcium</keyword>
<dbReference type="AlphaFoldDB" id="A0A292Q4L4"/>
<keyword evidence="8 16" id="KW-0119">Carbohydrate metabolism</keyword>
<evidence type="ECO:0000256" key="4">
    <source>
        <dbReference type="ARBA" id="ARBA00012595"/>
    </source>
</evidence>
<feature type="binding site" evidence="12">
    <location>
        <position position="211"/>
    </location>
    <ligand>
        <name>Ca(2+)</name>
        <dbReference type="ChEBI" id="CHEBI:29108"/>
        <label>1</label>
    </ligand>
</feature>
<evidence type="ECO:0000256" key="10">
    <source>
        <dbReference type="PIRSR" id="PIRSR001024-1"/>
    </source>
</evidence>
<dbReference type="InterPro" id="IPR013780">
    <property type="entry name" value="Glyco_hydro_b"/>
</dbReference>
<dbReference type="InterPro" id="IPR006046">
    <property type="entry name" value="Alpha_amylase"/>
</dbReference>
<dbReference type="FunFam" id="3.20.20.80:FF:000120">
    <property type="entry name" value="Alpha-amylase A"/>
    <property type="match status" value="1"/>
</dbReference>
<dbReference type="Gene3D" id="2.60.40.1180">
    <property type="entry name" value="Golgi alpha-mannosidase II"/>
    <property type="match status" value="1"/>
</dbReference>
<protein>
    <recommendedName>
        <fullName evidence="4 16">Alpha-amylase</fullName>
        <ecNumber evidence="4 16">3.2.1.1</ecNumber>
    </recommendedName>
</protein>
<feature type="binding site" evidence="14">
    <location>
        <position position="133"/>
    </location>
    <ligand>
        <name>substrate</name>
    </ligand>
</feature>
<dbReference type="EC" id="3.2.1.1" evidence="4 16"/>
<feature type="binding site" evidence="14">
    <location>
        <position position="94"/>
    </location>
    <ligand>
        <name>substrate</name>
    </ligand>
</feature>
<dbReference type="Pfam" id="PF00128">
    <property type="entry name" value="Alpha-amylase"/>
    <property type="match status" value="1"/>
</dbReference>
<feature type="binding site" evidence="12">
    <location>
        <position position="231"/>
    </location>
    <ligand>
        <name>Ca(2+)</name>
        <dbReference type="ChEBI" id="CHEBI:29108"/>
        <label>2</label>
    </ligand>
</feature>
<feature type="site" description="Transition state stabilizer" evidence="11">
    <location>
        <position position="297"/>
    </location>
</feature>
<feature type="domain" description="Glycosyl hydrolase family 13 catalytic" evidence="18">
    <location>
        <begin position="32"/>
        <end position="369"/>
    </location>
</feature>
<feature type="disulfide bond" evidence="13">
    <location>
        <begin position="155"/>
        <end position="169"/>
    </location>
</feature>
<gene>
    <name evidence="19" type="ORF">GSTUAT00002296001</name>
</gene>
<dbReference type="InterPro" id="IPR013777">
    <property type="entry name" value="A-amylase-like"/>
</dbReference>
<feature type="active site" description="Proton donor" evidence="10">
    <location>
        <position position="231"/>
    </location>
</feature>
<keyword evidence="13" id="KW-1015">Disulfide bond</keyword>
<dbReference type="GO" id="GO:0005975">
    <property type="term" value="P:carbohydrate metabolic process"/>
    <property type="evidence" value="ECO:0007669"/>
    <property type="project" value="InterPro"/>
</dbReference>
<dbReference type="SUPFAM" id="SSF51445">
    <property type="entry name" value="(Trans)glycosidases"/>
    <property type="match status" value="1"/>
</dbReference>
<feature type="binding site" evidence="14">
    <location>
        <position position="297"/>
    </location>
    <ligand>
        <name>substrate</name>
    </ligand>
</feature>
<feature type="chain" id="PRO_5012064395" description="Alpha-amylase" evidence="17">
    <location>
        <begin position="20"/>
        <end position="500"/>
    </location>
</feature>
<evidence type="ECO:0000256" key="8">
    <source>
        <dbReference type="ARBA" id="ARBA00023277"/>
    </source>
</evidence>
<keyword evidence="20" id="KW-1185">Reference proteome</keyword>
<keyword evidence="17" id="KW-0732">Signal</keyword>
<feature type="signal peptide" evidence="17">
    <location>
        <begin position="1"/>
        <end position="19"/>
    </location>
</feature>
<evidence type="ECO:0000256" key="6">
    <source>
        <dbReference type="ARBA" id="ARBA00022801"/>
    </source>
</evidence>
<sequence length="500" mass="54768">MVKLSSFISLFGLATSVLAADSEAWKTRSIYFVLTDRFARTDGGTNACSNLGNYCGGTWKGMQNQLGYIQRLGFDAIWITPIVSDTDGGYHGYWAKDIYSVNTNYGSADDLKSLIRAAHAKGMYVMVDIVANHMGAGDITTFNPFNTSSYYHSSCSIEDYNDQAEVEQCQIAGLPDLKTEDSTVRNLLYDWIRNLVSEYSFDGLRLDTVKHVEKDFWSGFTSAGGVHSMGEVFNGDPAYVGPYQYYMSAVVNFPMYYSINDCYARKYGFSNLVSQHDKVGSAFPRPELLGTFLDNHDVQRFLSINSDWTLLKNALAYTMLARGVPILYGGTEQAYGGGNDPANREDLWRSGYNTDGDIYTFIQRLMAVKRASGGLGGNDHVHLYTTDDCYAFSRAGGDVVVVTTNGGSGTNRTYCFNTPKTQGTIYTSGLGSAAYTVGTNGEICVSISNGQPEVLLSLCLPSPYLSLSRTRTLTVPEYSSKIAARPTGKAPSFLISSLNV</sequence>
<dbReference type="PRINTS" id="PR00110">
    <property type="entry name" value="ALPHAAMYLASE"/>
</dbReference>
<feature type="active site" description="Nucleophile" evidence="10">
    <location>
        <position position="207"/>
    </location>
</feature>
<feature type="binding site" evidence="12">
    <location>
        <position position="207"/>
    </location>
    <ligand>
        <name>Ca(2+)</name>
        <dbReference type="ChEBI" id="CHEBI:29108"/>
        <label>2</label>
    </ligand>
</feature>
<comment type="cofactor">
    <cofactor evidence="2">
        <name>Ca(2+)</name>
        <dbReference type="ChEBI" id="CHEBI:29108"/>
    </cofactor>
</comment>
<dbReference type="CDD" id="cd11319">
    <property type="entry name" value="AmyAc_euk_AmyA"/>
    <property type="match status" value="1"/>
</dbReference>
<dbReference type="Gene3D" id="3.20.20.80">
    <property type="entry name" value="Glycosidases"/>
    <property type="match status" value="1"/>
</dbReference>
<feature type="binding site" evidence="12">
    <location>
        <position position="167"/>
    </location>
    <ligand>
        <name>Ca(2+)</name>
        <dbReference type="ChEBI" id="CHEBI:29108"/>
        <label>1</label>
    </ligand>
</feature>
<evidence type="ECO:0000256" key="15">
    <source>
        <dbReference type="RuleBase" id="RU003615"/>
    </source>
</evidence>
<keyword evidence="9 16" id="KW-0326">Glycosidase</keyword>
<dbReference type="PANTHER" id="PTHR10357:SF212">
    <property type="entry name" value="ALPHA-AMYLASE"/>
    <property type="match status" value="1"/>
</dbReference>
<dbReference type="Proteomes" id="UP001412239">
    <property type="component" value="Unassembled WGS sequence"/>
</dbReference>
<evidence type="ECO:0000313" key="20">
    <source>
        <dbReference type="Proteomes" id="UP001412239"/>
    </source>
</evidence>
<name>A0A292Q4L4_9PEZI</name>
<dbReference type="EMBL" id="LN890970">
    <property type="protein sequence ID" value="CUS13587.1"/>
    <property type="molecule type" value="Genomic_DNA"/>
</dbReference>
<dbReference type="PIRSF" id="PIRSF001024">
    <property type="entry name" value="Alph-amyl_fung"/>
    <property type="match status" value="1"/>
</dbReference>
<feature type="binding site" evidence="14">
    <location>
        <position position="235"/>
    </location>
    <ligand>
        <name>substrate</name>
    </ligand>
</feature>
<dbReference type="InterPro" id="IPR006047">
    <property type="entry name" value="GH13_cat_dom"/>
</dbReference>
<comment type="catalytic activity">
    <reaction evidence="1 16">
        <text>Endohydrolysis of (1-&gt;4)-alpha-D-glucosidic linkages in polysaccharides containing three or more (1-&gt;4)-alpha-linked D-glucose units.</text>
        <dbReference type="EC" id="3.2.1.1"/>
    </reaction>
</comment>
<reference evidence="19" key="1">
    <citation type="submission" date="2015-10" db="EMBL/GenBank/DDBJ databases">
        <authorList>
            <person name="Regsiter A."/>
            <person name="william w."/>
        </authorList>
    </citation>
    <scope>NUCLEOTIDE SEQUENCE</scope>
    <source>
        <strain evidence="19">Montdore</strain>
    </source>
</reference>
<dbReference type="GO" id="GO:0004556">
    <property type="term" value="F:alpha-amylase activity"/>
    <property type="evidence" value="ECO:0007669"/>
    <property type="project" value="UniProtKB-UniRule"/>
</dbReference>
<keyword evidence="6 16" id="KW-0378">Hydrolase</keyword>
<evidence type="ECO:0000259" key="18">
    <source>
        <dbReference type="SMART" id="SM00642"/>
    </source>
</evidence>
<evidence type="ECO:0000256" key="17">
    <source>
        <dbReference type="SAM" id="SignalP"/>
    </source>
</evidence>
<proteinExistence type="inferred from homology"/>
<evidence type="ECO:0000256" key="2">
    <source>
        <dbReference type="ARBA" id="ARBA00001913"/>
    </source>
</evidence>
<dbReference type="SMART" id="SM00642">
    <property type="entry name" value="Aamy"/>
    <property type="match status" value="1"/>
</dbReference>
<feature type="binding site" evidence="14">
    <location>
        <position position="344"/>
    </location>
    <ligand>
        <name>substrate</name>
    </ligand>
</feature>
<evidence type="ECO:0000256" key="11">
    <source>
        <dbReference type="PIRSR" id="PIRSR001024-2"/>
    </source>
</evidence>
<evidence type="ECO:0000256" key="7">
    <source>
        <dbReference type="ARBA" id="ARBA00022837"/>
    </source>
</evidence>
<evidence type="ECO:0000256" key="14">
    <source>
        <dbReference type="PIRSR" id="PIRSR001024-5"/>
    </source>
</evidence>
<comment type="similarity">
    <text evidence="3 15">Belongs to the glycosyl hydrolase 13 family.</text>
</comment>
<evidence type="ECO:0000256" key="16">
    <source>
        <dbReference type="RuleBase" id="RU361134"/>
    </source>
</evidence>
<feature type="binding site" evidence="12">
    <location>
        <position position="176"/>
    </location>
    <ligand>
        <name>Ca(2+)</name>
        <dbReference type="ChEBI" id="CHEBI:29108"/>
        <label>1</label>
    </ligand>
</feature>
<dbReference type="InterPro" id="IPR017853">
    <property type="entry name" value="GH"/>
</dbReference>
<keyword evidence="5 12" id="KW-0479">Metal-binding</keyword>
<evidence type="ECO:0000313" key="19">
    <source>
        <dbReference type="EMBL" id="CUS13587.1"/>
    </source>
</evidence>
<evidence type="ECO:0000256" key="12">
    <source>
        <dbReference type="PIRSR" id="PIRSR001024-3"/>
    </source>
</evidence>
<dbReference type="SUPFAM" id="SSF51011">
    <property type="entry name" value="Glycosyl hydrolase domain"/>
    <property type="match status" value="1"/>
</dbReference>
<dbReference type="GO" id="GO:0005509">
    <property type="term" value="F:calcium ion binding"/>
    <property type="evidence" value="ECO:0007669"/>
    <property type="project" value="InterPro"/>
</dbReference>